<sequence>MDIVKLNKNMNILQIFRNAVDPGDIAVMLEYETVRIELVQLTPPVGDTLASFEEDARRFLFPEPKLVPSFSGVDQEVLMTRAPHFPGIAPRLEFSSKTTIIECSADAEINIHPNEPLRSVVKRNRKPSSRPRTSSPQRKQPQTLGRRRGSRAYRDRPSSTRSQSLSPVRAGNSQRLARLSLGSDWDTAGASQPVSTDKAASFHFQSTDGRGELRKSQSVCLAPPLRSSIYQLLFTFDQVFIHRLERYPKMTPALQKHMIPLTTTTARTGNGPGSAGPFLHYKGPALTENGKRSKSVFEDSLPHQKLFADLSM</sequence>
<evidence type="ECO:0000313" key="1">
    <source>
        <dbReference type="EMBL" id="KAI3375855.1"/>
    </source>
</evidence>
<keyword evidence="2" id="KW-1185">Reference proteome</keyword>
<comment type="caution">
    <text evidence="1">The sequence shown here is derived from an EMBL/GenBank/DDBJ whole genome shotgun (WGS) entry which is preliminary data.</text>
</comment>
<accession>A0ACB8X6Z8</accession>
<name>A0ACB8X6Z8_9TELE</name>
<organism evidence="1 2">
    <name type="scientific">Scortum barcoo</name>
    <name type="common">barcoo grunter</name>
    <dbReference type="NCBI Taxonomy" id="214431"/>
    <lineage>
        <taxon>Eukaryota</taxon>
        <taxon>Metazoa</taxon>
        <taxon>Chordata</taxon>
        <taxon>Craniata</taxon>
        <taxon>Vertebrata</taxon>
        <taxon>Euteleostomi</taxon>
        <taxon>Actinopterygii</taxon>
        <taxon>Neopterygii</taxon>
        <taxon>Teleostei</taxon>
        <taxon>Neoteleostei</taxon>
        <taxon>Acanthomorphata</taxon>
        <taxon>Eupercaria</taxon>
        <taxon>Centrarchiformes</taxon>
        <taxon>Terapontoidei</taxon>
        <taxon>Terapontidae</taxon>
        <taxon>Scortum</taxon>
    </lineage>
</organism>
<dbReference type="EMBL" id="CM041532">
    <property type="protein sequence ID" value="KAI3375855.1"/>
    <property type="molecule type" value="Genomic_DNA"/>
</dbReference>
<gene>
    <name evidence="1" type="ORF">L3Q82_004132</name>
</gene>
<dbReference type="Proteomes" id="UP000831701">
    <property type="component" value="Chromosome 2"/>
</dbReference>
<evidence type="ECO:0000313" key="2">
    <source>
        <dbReference type="Proteomes" id="UP000831701"/>
    </source>
</evidence>
<proteinExistence type="predicted"/>
<protein>
    <submittedName>
        <fullName evidence="1">Uncharacterized protein</fullName>
    </submittedName>
</protein>
<reference evidence="1" key="1">
    <citation type="submission" date="2022-04" db="EMBL/GenBank/DDBJ databases">
        <title>Jade perch genome.</title>
        <authorList>
            <person name="Chao B."/>
        </authorList>
    </citation>
    <scope>NUCLEOTIDE SEQUENCE</scope>
    <source>
        <strain evidence="1">CB-2022</strain>
    </source>
</reference>